<evidence type="ECO:0000313" key="1">
    <source>
        <dbReference type="EMBL" id="KAK8842426.1"/>
    </source>
</evidence>
<dbReference type="InterPro" id="IPR036770">
    <property type="entry name" value="Ankyrin_rpt-contain_sf"/>
</dbReference>
<protein>
    <recommendedName>
        <fullName evidence="3">DUF3447 domain-containing protein</fullName>
    </recommendedName>
</protein>
<dbReference type="Proteomes" id="UP001470230">
    <property type="component" value="Unassembled WGS sequence"/>
</dbReference>
<dbReference type="PANTHER" id="PTHR24159:SF5">
    <property type="entry name" value="ANK_REP_REGION DOMAIN-CONTAINING PROTEIN"/>
    <property type="match status" value="1"/>
</dbReference>
<organism evidence="1 2">
    <name type="scientific">Tritrichomonas musculus</name>
    <dbReference type="NCBI Taxonomy" id="1915356"/>
    <lineage>
        <taxon>Eukaryota</taxon>
        <taxon>Metamonada</taxon>
        <taxon>Parabasalia</taxon>
        <taxon>Tritrichomonadida</taxon>
        <taxon>Tritrichomonadidae</taxon>
        <taxon>Tritrichomonas</taxon>
    </lineage>
</organism>
<sequence length="346" mass="41227">MEIQEFLIKMANIQNALLHFIESEPNETNFQNFVKLVEDNQIQKDRQKFHSFLYLLNKVSNNHNRNTDFISKFEKILNFYASYIKQTFSNTEIFHIFENNKRILLFLINEKIVSIDHHINKSMQEGQLKNANYFDYFQKFNSEEFEDQRKSGVNDDTICNLIQKDLIKEFIIFVNKNNVPLKSKIKHSIFETNSFLNKKDEVTLIEYAAFYGSLQIFNYLRMNEVELTPSLWLCAIHSRNEEMIFILQDYLIEPEYNDYSKCYAEAIKCHHNDIANFIKETKMKESKDISIFSLKQAIKNYNFNFIPKDSINESTFYELVKYDQAFLVQNLLEATSVNLYKTITVF</sequence>
<proteinExistence type="predicted"/>
<dbReference type="SUPFAM" id="SSF48403">
    <property type="entry name" value="Ankyrin repeat"/>
    <property type="match status" value="1"/>
</dbReference>
<accession>A0ABR2H8B4</accession>
<keyword evidence="2" id="KW-1185">Reference proteome</keyword>
<comment type="caution">
    <text evidence="1">The sequence shown here is derived from an EMBL/GenBank/DDBJ whole genome shotgun (WGS) entry which is preliminary data.</text>
</comment>
<reference evidence="1 2" key="1">
    <citation type="submission" date="2024-04" db="EMBL/GenBank/DDBJ databases">
        <title>Tritrichomonas musculus Genome.</title>
        <authorList>
            <person name="Alves-Ferreira E."/>
            <person name="Grigg M."/>
            <person name="Lorenzi H."/>
            <person name="Galac M."/>
        </authorList>
    </citation>
    <scope>NUCLEOTIDE SEQUENCE [LARGE SCALE GENOMIC DNA]</scope>
    <source>
        <strain evidence="1 2">EAF2021</strain>
    </source>
</reference>
<name>A0ABR2H8B4_9EUKA</name>
<dbReference type="EMBL" id="JAPFFF010000038">
    <property type="protein sequence ID" value="KAK8842426.1"/>
    <property type="molecule type" value="Genomic_DNA"/>
</dbReference>
<dbReference type="PANTHER" id="PTHR24159">
    <property type="match status" value="1"/>
</dbReference>
<evidence type="ECO:0008006" key="3">
    <source>
        <dbReference type="Google" id="ProtNLM"/>
    </source>
</evidence>
<gene>
    <name evidence="1" type="ORF">M9Y10_026009</name>
</gene>
<evidence type="ECO:0000313" key="2">
    <source>
        <dbReference type="Proteomes" id="UP001470230"/>
    </source>
</evidence>